<dbReference type="PROSITE" id="PS51257">
    <property type="entry name" value="PROKAR_LIPOPROTEIN"/>
    <property type="match status" value="1"/>
</dbReference>
<dbReference type="InterPro" id="IPR023854">
    <property type="entry name" value="PGA_deacetylase_PgaB"/>
</dbReference>
<dbReference type="PANTHER" id="PTHR34216">
    <property type="match status" value="1"/>
</dbReference>
<evidence type="ECO:0000313" key="3">
    <source>
        <dbReference type="EMBL" id="RII83042.1"/>
    </source>
</evidence>
<feature type="domain" description="NodB homology" evidence="2">
    <location>
        <begin position="114"/>
        <end position="356"/>
    </location>
</feature>
<dbReference type="Proteomes" id="UP000266483">
    <property type="component" value="Unassembled WGS sequence"/>
</dbReference>
<comment type="caution">
    <text evidence="3">The sequence shown here is derived from an EMBL/GenBank/DDBJ whole genome shotgun (WGS) entry which is preliminary data.</text>
</comment>
<dbReference type="NCBIfam" id="TIGR03938">
    <property type="entry name" value="deacetyl_PgaB"/>
    <property type="match status" value="1"/>
</dbReference>
<organism evidence="3 4">
    <name type="scientific">Neopusillimonas maritima</name>
    <dbReference type="NCBI Taxonomy" id="2026239"/>
    <lineage>
        <taxon>Bacteria</taxon>
        <taxon>Pseudomonadati</taxon>
        <taxon>Pseudomonadota</taxon>
        <taxon>Betaproteobacteria</taxon>
        <taxon>Burkholderiales</taxon>
        <taxon>Alcaligenaceae</taxon>
        <taxon>Neopusillimonas</taxon>
    </lineage>
</organism>
<keyword evidence="1" id="KW-0732">Signal</keyword>
<sequence>MNPFIRLDAFRLLFWALALAGLALLSACHTLDSMPFTPPNERPTGSMETEWPQHELLTLAYHDVEDGTPDQTFLSVSTDQLINQLAWLRENEFEAVSVDQVMAAHKGLEPLPEKPVLLTFDDGYKSFYTRVYPILKAYQWPAVLAPVGKWVDTPPGGKVDFGGTPVNRDRFLNWREIAEMSKSGLVEIAAHTNDLHFGTLANPQGNKEPAASSYRFNAETQKYESPEHYRQRLSKDAKAIAGKIEKATGKAPRVWVWPYGSAGGTALHILAQEGYRVAMTLENGAGTVNALMNMPRMLLANAPGLGDFASQALSVDQPDVVRVAHIDLDYLYDSNPAQMDRNLGLLVQRIADLEITTVFLQAYADPIGDGLVQSVYFPNRWLPVRADIFNRVAWQLRNRAKVKVYAWMPVLSFDLDPAFDRVARWDPNTSQSNAQPDPNQYRRLSPFDARARKQIIDIYEDLARYAHFDGLLFHDDALLGDFEDVSPSALKAYKQAGLPDDIEALRSNPALMHRWTRFKTKALNDFTMELAERVKAVRGPQIKTARNIFAMPILQPESEAWFAQNLDDFLALYDYTAPMAMPYMEGIAPEQSNEWLTKIVKEVAERPGALERTVFEIQARDWSKPGSPFISGPVMAGWMKTLQLSGAKHFGYYPDDFIANHPPLSEIRPAISASWYPYP</sequence>
<dbReference type="SUPFAM" id="SSF88713">
    <property type="entry name" value="Glycoside hydrolase/deacetylase"/>
    <property type="match status" value="1"/>
</dbReference>
<name>A0ABX9N038_9BURK</name>
<accession>A0ABX9N038</accession>
<dbReference type="InterPro" id="IPR011330">
    <property type="entry name" value="Glyco_hydro/deAcase_b/a-brl"/>
</dbReference>
<dbReference type="Pfam" id="PF14883">
    <property type="entry name" value="GHL13"/>
    <property type="match status" value="1"/>
</dbReference>
<dbReference type="InterPro" id="IPR032772">
    <property type="entry name" value="PGA_deacetylase_PgaB_C"/>
</dbReference>
<dbReference type="InterPro" id="IPR002509">
    <property type="entry name" value="NODB_dom"/>
</dbReference>
<keyword evidence="4" id="KW-1185">Reference proteome</keyword>
<evidence type="ECO:0000313" key="4">
    <source>
        <dbReference type="Proteomes" id="UP000266483"/>
    </source>
</evidence>
<dbReference type="EMBL" id="NQOU01000002">
    <property type="protein sequence ID" value="RII83042.1"/>
    <property type="molecule type" value="Genomic_DNA"/>
</dbReference>
<dbReference type="Gene3D" id="3.20.20.80">
    <property type="entry name" value="Glycosidases"/>
    <property type="match status" value="1"/>
</dbReference>
<protein>
    <submittedName>
        <fullName evidence="3">Poly-beta-1,6-N-acetyl-D-glucosamine N-deacetylase</fullName>
    </submittedName>
</protein>
<dbReference type="PROSITE" id="PS51677">
    <property type="entry name" value="NODB"/>
    <property type="match status" value="1"/>
</dbReference>
<dbReference type="Pfam" id="PF01522">
    <property type="entry name" value="Polysacc_deac_1"/>
    <property type="match status" value="1"/>
</dbReference>
<dbReference type="InterPro" id="IPR051398">
    <property type="entry name" value="Polysacch_Deacetylase"/>
</dbReference>
<proteinExistence type="predicted"/>
<evidence type="ECO:0000256" key="1">
    <source>
        <dbReference type="ARBA" id="ARBA00022729"/>
    </source>
</evidence>
<dbReference type="NCBIfam" id="NF011177">
    <property type="entry name" value="PRK14582.1"/>
    <property type="match status" value="1"/>
</dbReference>
<dbReference type="RefSeq" id="WP_119441450.1">
    <property type="nucleotide sequence ID" value="NZ_CP170494.1"/>
</dbReference>
<gene>
    <name evidence="3" type="primary">pgaB</name>
    <name evidence="3" type="ORF">CJO09_05350</name>
</gene>
<dbReference type="Gene3D" id="3.20.20.370">
    <property type="entry name" value="Glycoside hydrolase/deacetylase"/>
    <property type="match status" value="1"/>
</dbReference>
<reference evidence="3 4" key="1">
    <citation type="submission" date="2017-08" db="EMBL/GenBank/DDBJ databases">
        <title>Pusillimonas indicus sp. nov., a member of the family Alcaligenaceae isolated from surface seawater.</title>
        <authorList>
            <person name="Li J."/>
        </authorList>
    </citation>
    <scope>NUCLEOTIDE SEQUENCE [LARGE SCALE GENOMIC DNA]</scope>
    <source>
        <strain evidence="3 4">17-4A</strain>
    </source>
</reference>
<dbReference type="PANTHER" id="PTHR34216:SF7">
    <property type="entry name" value="POLY-BETA-1,6-N-ACETYL-D-GLUCOSAMINE N-DEACETYLASE"/>
    <property type="match status" value="1"/>
</dbReference>
<evidence type="ECO:0000259" key="2">
    <source>
        <dbReference type="PROSITE" id="PS51677"/>
    </source>
</evidence>